<dbReference type="AlphaFoldDB" id="A0AAN7TX80"/>
<sequence length="55" mass="6255">MLSKSLIFTKNSVNSNQRIFNEKSSITSFSLNSFCESISTSTSTSIFTRPNFFNY</sequence>
<protein>
    <submittedName>
        <fullName evidence="1">Uncharacterized protein</fullName>
    </submittedName>
</protein>
<gene>
    <name evidence="1" type="ORF">RB653_002850</name>
</gene>
<comment type="caution">
    <text evidence="1">The sequence shown here is derived from an EMBL/GenBank/DDBJ whole genome shotgun (WGS) entry which is preliminary data.</text>
</comment>
<accession>A0AAN7TX80</accession>
<name>A0AAN7TX80_9MYCE</name>
<proteinExistence type="predicted"/>
<organism evidence="1 2">
    <name type="scientific">Dictyostelium firmibasis</name>
    <dbReference type="NCBI Taxonomy" id="79012"/>
    <lineage>
        <taxon>Eukaryota</taxon>
        <taxon>Amoebozoa</taxon>
        <taxon>Evosea</taxon>
        <taxon>Eumycetozoa</taxon>
        <taxon>Dictyostelia</taxon>
        <taxon>Dictyosteliales</taxon>
        <taxon>Dictyosteliaceae</taxon>
        <taxon>Dictyostelium</taxon>
    </lineage>
</organism>
<keyword evidence="2" id="KW-1185">Reference proteome</keyword>
<reference evidence="1 2" key="1">
    <citation type="submission" date="2023-11" db="EMBL/GenBank/DDBJ databases">
        <title>Dfirmibasis_genome.</title>
        <authorList>
            <person name="Edelbroek B."/>
            <person name="Kjellin J."/>
            <person name="Jerlstrom-Hultqvist J."/>
            <person name="Soderbom F."/>
        </authorList>
    </citation>
    <scope>NUCLEOTIDE SEQUENCE [LARGE SCALE GENOMIC DNA]</scope>
    <source>
        <strain evidence="1 2">TNS-C-14</strain>
    </source>
</reference>
<evidence type="ECO:0000313" key="2">
    <source>
        <dbReference type="Proteomes" id="UP001344447"/>
    </source>
</evidence>
<evidence type="ECO:0000313" key="1">
    <source>
        <dbReference type="EMBL" id="KAK5577902.1"/>
    </source>
</evidence>
<dbReference type="EMBL" id="JAVFKY010000004">
    <property type="protein sequence ID" value="KAK5577902.1"/>
    <property type="molecule type" value="Genomic_DNA"/>
</dbReference>
<dbReference type="Proteomes" id="UP001344447">
    <property type="component" value="Unassembled WGS sequence"/>
</dbReference>